<dbReference type="Pfam" id="PF00204">
    <property type="entry name" value="DNA_gyraseB"/>
    <property type="match status" value="1"/>
</dbReference>
<feature type="compositionally biased region" description="Polar residues" evidence="12">
    <location>
        <begin position="1"/>
        <end position="15"/>
    </location>
</feature>
<proteinExistence type="inferred from homology"/>
<dbReference type="GO" id="GO:0003918">
    <property type="term" value="F:DNA topoisomerase type II (double strand cut, ATP-hydrolyzing) activity"/>
    <property type="evidence" value="ECO:0007669"/>
    <property type="project" value="UniProtKB-UniRule"/>
</dbReference>
<comment type="caution">
    <text evidence="14">The sequence shown here is derived from an EMBL/GenBank/DDBJ whole genome shotgun (WGS) entry which is preliminary data.</text>
</comment>
<dbReference type="PRINTS" id="PR01159">
    <property type="entry name" value="DNAGYRASEB"/>
</dbReference>
<dbReference type="InterPro" id="IPR000565">
    <property type="entry name" value="Topo_IIA_B"/>
</dbReference>
<keyword evidence="6 11" id="KW-0067">ATP-binding</keyword>
<evidence type="ECO:0000256" key="11">
    <source>
        <dbReference type="HAMAP-Rule" id="MF_01898"/>
    </source>
</evidence>
<evidence type="ECO:0000256" key="7">
    <source>
        <dbReference type="ARBA" id="ARBA00022842"/>
    </source>
</evidence>
<dbReference type="AlphaFoldDB" id="A0A967C7Q7"/>
<dbReference type="InterPro" id="IPR020568">
    <property type="entry name" value="Ribosomal_Su5_D2-typ_SF"/>
</dbReference>
<dbReference type="EC" id="5.6.2.2" evidence="11"/>
<dbReference type="PROSITE" id="PS00177">
    <property type="entry name" value="TOPOISOMERASE_II"/>
    <property type="match status" value="1"/>
</dbReference>
<comment type="similarity">
    <text evidence="2 11">Belongs to the type II topoisomerase GyrB family.</text>
</comment>
<dbReference type="CDD" id="cd00822">
    <property type="entry name" value="TopoII_Trans_DNA_gyrase"/>
    <property type="match status" value="1"/>
</dbReference>
<dbReference type="GO" id="GO:0006261">
    <property type="term" value="P:DNA-templated DNA replication"/>
    <property type="evidence" value="ECO:0007669"/>
    <property type="project" value="UniProtKB-UniRule"/>
</dbReference>
<dbReference type="GO" id="GO:0003677">
    <property type="term" value="F:DNA binding"/>
    <property type="evidence" value="ECO:0007669"/>
    <property type="project" value="UniProtKB-KW"/>
</dbReference>
<dbReference type="PANTHER" id="PTHR45866:SF1">
    <property type="entry name" value="DNA GYRASE SUBUNIT B, MITOCHONDRIAL"/>
    <property type="match status" value="1"/>
</dbReference>
<dbReference type="InterPro" id="IPR006171">
    <property type="entry name" value="TOPRIM_dom"/>
</dbReference>
<dbReference type="InterPro" id="IPR036890">
    <property type="entry name" value="HATPase_C_sf"/>
</dbReference>
<evidence type="ECO:0000256" key="5">
    <source>
        <dbReference type="ARBA" id="ARBA00022741"/>
    </source>
</evidence>
<dbReference type="GO" id="GO:0005694">
    <property type="term" value="C:chromosome"/>
    <property type="evidence" value="ECO:0007669"/>
    <property type="project" value="InterPro"/>
</dbReference>
<evidence type="ECO:0000256" key="1">
    <source>
        <dbReference type="ARBA" id="ARBA00000185"/>
    </source>
</evidence>
<dbReference type="CDD" id="cd03366">
    <property type="entry name" value="TOPRIM_TopoIIA_GyrB"/>
    <property type="match status" value="1"/>
</dbReference>
<dbReference type="InterPro" id="IPR001241">
    <property type="entry name" value="Topo_IIA"/>
</dbReference>
<dbReference type="HAMAP" id="MF_01898">
    <property type="entry name" value="GyrB"/>
    <property type="match status" value="1"/>
</dbReference>
<dbReference type="SMART" id="SM00433">
    <property type="entry name" value="TOP2c"/>
    <property type="match status" value="1"/>
</dbReference>
<protein>
    <recommendedName>
        <fullName evidence="11">DNA gyrase subunit B</fullName>
        <ecNumber evidence="11">5.6.2.2</ecNumber>
    </recommendedName>
</protein>
<dbReference type="InterPro" id="IPR018522">
    <property type="entry name" value="TopoIIA_CS"/>
</dbReference>
<dbReference type="NCBIfam" id="TIGR01059">
    <property type="entry name" value="gyrB"/>
    <property type="match status" value="1"/>
</dbReference>
<dbReference type="NCBIfam" id="NF011501">
    <property type="entry name" value="PRK14939.1"/>
    <property type="match status" value="1"/>
</dbReference>
<evidence type="ECO:0000313" key="14">
    <source>
        <dbReference type="EMBL" id="NIA68112.1"/>
    </source>
</evidence>
<dbReference type="SUPFAM" id="SSF56719">
    <property type="entry name" value="Type II DNA topoisomerase"/>
    <property type="match status" value="1"/>
</dbReference>
<evidence type="ECO:0000256" key="10">
    <source>
        <dbReference type="ARBA" id="ARBA00023235"/>
    </source>
</evidence>
<dbReference type="FunFam" id="3.40.50.670:FF:000007">
    <property type="entry name" value="DNA gyrase subunit B"/>
    <property type="match status" value="1"/>
</dbReference>
<evidence type="ECO:0000256" key="9">
    <source>
        <dbReference type="ARBA" id="ARBA00023125"/>
    </source>
</evidence>
<reference evidence="14" key="1">
    <citation type="submission" date="2020-03" db="EMBL/GenBank/DDBJ databases">
        <title>Genome of Pelagibius litoralis DSM 21314T.</title>
        <authorList>
            <person name="Wang G."/>
        </authorList>
    </citation>
    <scope>NUCLEOTIDE SEQUENCE</scope>
    <source>
        <strain evidence="14">DSM 21314</strain>
    </source>
</reference>
<comment type="subcellular location">
    <subcellularLocation>
        <location evidence="11">Cytoplasm</location>
    </subcellularLocation>
</comment>
<dbReference type="Pfam" id="PF02518">
    <property type="entry name" value="HATPase_c"/>
    <property type="match status" value="1"/>
</dbReference>
<dbReference type="RefSeq" id="WP_167222325.1">
    <property type="nucleotide sequence ID" value="NZ_JAAQPH010000003.1"/>
</dbReference>
<dbReference type="Gene3D" id="3.30.230.10">
    <property type="match status" value="1"/>
</dbReference>
<keyword evidence="5 11" id="KW-0547">Nucleotide-binding</keyword>
<comment type="miscellaneous">
    <text evidence="11">Few gyrases are as efficient as E.coli at forming negative supercoils. Not all organisms have 2 type II topoisomerases; in organisms with a single type II topoisomerase this enzyme also has to decatenate newly replicated chromosomes.</text>
</comment>
<dbReference type="Pfam" id="PF00986">
    <property type="entry name" value="DNA_gyraseB_C"/>
    <property type="match status" value="1"/>
</dbReference>
<gene>
    <name evidence="11 14" type="primary">gyrB</name>
    <name evidence="14" type="ORF">HBA54_05865</name>
</gene>
<dbReference type="InterPro" id="IPR002288">
    <property type="entry name" value="DNA_gyrase_B_C"/>
</dbReference>
<keyword evidence="10 11" id="KW-0413">Isomerase</keyword>
<evidence type="ECO:0000256" key="3">
    <source>
        <dbReference type="ARBA" id="ARBA00022490"/>
    </source>
</evidence>
<dbReference type="Gene3D" id="3.30.565.10">
    <property type="entry name" value="Histidine kinase-like ATPase, C-terminal domain"/>
    <property type="match status" value="1"/>
</dbReference>
<dbReference type="InterPro" id="IPR013506">
    <property type="entry name" value="Topo_IIA_bsu_dom2"/>
</dbReference>
<feature type="domain" description="Toprim" evidence="13">
    <location>
        <begin position="435"/>
        <end position="550"/>
    </location>
</feature>
<dbReference type="Proteomes" id="UP000761264">
    <property type="component" value="Unassembled WGS sequence"/>
</dbReference>
<comment type="cofactor">
    <cofactor evidence="11">
        <name>Mg(2+)</name>
        <dbReference type="ChEBI" id="CHEBI:18420"/>
    </cofactor>
    <cofactor evidence="11">
        <name>Mn(2+)</name>
        <dbReference type="ChEBI" id="CHEBI:29035"/>
    </cofactor>
    <cofactor evidence="11">
        <name>Ca(2+)</name>
        <dbReference type="ChEBI" id="CHEBI:29108"/>
    </cofactor>
    <text evidence="11">Binds two Mg(2+) per subunit. The magnesium ions form salt bridges with both the protein and the DNA. Can also accept other divalent metal cations, such as Mn(2+) or Ca(2+).</text>
</comment>
<evidence type="ECO:0000256" key="4">
    <source>
        <dbReference type="ARBA" id="ARBA00022723"/>
    </source>
</evidence>
<dbReference type="InterPro" id="IPR034160">
    <property type="entry name" value="TOPRIM_GyrB"/>
</dbReference>
<dbReference type="InterPro" id="IPR011557">
    <property type="entry name" value="GyrB"/>
</dbReference>
<evidence type="ECO:0000256" key="6">
    <source>
        <dbReference type="ARBA" id="ARBA00022840"/>
    </source>
</evidence>
<sequence length="816" mass="89430">MSTSDETSTVHNPQQDDADYGAESIKVLRGLEAVRKRPGMYIGDTDDGSGLHHMVYEVVDNAIDEALAGYCDTVAVTLNGDGSVTVSDNGRGIPVDIHTEEGVSAAEVIMTQLHAGGKFDQNSYKVSGGLHGVGVSVVNALSQWLQLTIRRSGREHTMRFVHGEAEAPLADVGDAGDRTGTEITFLPSTGTFTMTEYDAATLEHRLRELAFLNSGVRLTLTDARSAEAKEIELHYEGGLLAFVDYLDRTKTALFEPPVSVSAERDGVSVEVAMQWTDSYHETVLCFTNNIPQRDGGTHLAGFRAALTRQINAYATSSGLMKKEKVSLTGDDAREGLTCVLSVKVPDPKFSSQTKDKLVSSEVRPIVESVVNERLGQFFEEHPQEARRIVGKVVEAAAAREAARKARELTRRKGALDISSLPGKLADCQERDPALSELFIVEGDSAGGSAKQGRERRNQAILPLRGKILNVERARFDKMLSSQEIGTLITALGTGIGRDEFNIEKLRYHKIIIMTDADVDGSHIRTLLLTFFFRQMPELVARGHLYIAQPPLYRAKRGDSMRYLKDDREMEAYLIGNGVKDSVLGLPNEGQMAGADLSRLVEVAVRAKHLMDPLIRRVGNANLIEQVAIAGVLNPDILTDAVQAEQAAGYIATRLDALAPDHEKGWRGQASEEALTFTRVLRGVTEQRVIDGPLLRSSEARRLDEMAAELQDAFALHSTLTAKDKSFRITGPISLVNAIFELGRKGVSLARYKGLGEMNPEQLWETTLDPNVRALLQVRVAHTDQAEDVFSTLMGDVVEPRREFIQQHALEVANLDV</sequence>
<evidence type="ECO:0000313" key="15">
    <source>
        <dbReference type="Proteomes" id="UP000761264"/>
    </source>
</evidence>
<dbReference type="NCBIfam" id="NF004189">
    <property type="entry name" value="PRK05644.1"/>
    <property type="match status" value="1"/>
</dbReference>
<dbReference type="CDD" id="cd16928">
    <property type="entry name" value="HATPase_GyrB-like"/>
    <property type="match status" value="1"/>
</dbReference>
<feature type="site" description="Interaction with DNA" evidence="11">
    <location>
        <position position="466"/>
    </location>
</feature>
<dbReference type="InterPro" id="IPR013760">
    <property type="entry name" value="Topo_IIA-like_dom_sf"/>
</dbReference>
<dbReference type="Gene3D" id="3.40.50.670">
    <property type="match status" value="2"/>
</dbReference>
<keyword evidence="9" id="KW-0238">DNA-binding</keyword>
<feature type="region of interest" description="Disordered" evidence="12">
    <location>
        <begin position="1"/>
        <end position="22"/>
    </location>
</feature>
<evidence type="ECO:0000256" key="8">
    <source>
        <dbReference type="ARBA" id="ARBA00023029"/>
    </source>
</evidence>
<accession>A0A967C7Q7</accession>
<dbReference type="EMBL" id="JAAQPH010000003">
    <property type="protein sequence ID" value="NIA68112.1"/>
    <property type="molecule type" value="Genomic_DNA"/>
</dbReference>
<keyword evidence="7 11" id="KW-0460">Magnesium</keyword>
<feature type="binding site" evidence="11">
    <location>
        <position position="515"/>
    </location>
    <ligand>
        <name>Mg(2+)</name>
        <dbReference type="ChEBI" id="CHEBI:18420"/>
        <label>1</label>
        <note>catalytic</note>
    </ligand>
</feature>
<dbReference type="InterPro" id="IPR013759">
    <property type="entry name" value="Topo_IIA_B_C"/>
</dbReference>
<feature type="site" description="Interaction with DNA" evidence="11">
    <location>
        <position position="469"/>
    </location>
</feature>
<dbReference type="GO" id="GO:0046872">
    <property type="term" value="F:metal ion binding"/>
    <property type="evidence" value="ECO:0007669"/>
    <property type="project" value="UniProtKB-KW"/>
</dbReference>
<comment type="subunit">
    <text evidence="11">Heterotetramer, composed of two GyrA and two GyrB chains. In the heterotetramer, GyrA contains the active site tyrosine that forms a transient covalent intermediate with DNA, while GyrB binds cofactors and catalyzes ATP hydrolysis.</text>
</comment>
<dbReference type="PROSITE" id="PS50880">
    <property type="entry name" value="TOPRIM"/>
    <property type="match status" value="1"/>
</dbReference>
<comment type="catalytic activity">
    <reaction evidence="1 11">
        <text>ATP-dependent breakage, passage and rejoining of double-stranded DNA.</text>
        <dbReference type="EC" id="5.6.2.2"/>
    </reaction>
</comment>
<evidence type="ECO:0000259" key="13">
    <source>
        <dbReference type="PROSITE" id="PS50880"/>
    </source>
</evidence>
<evidence type="ECO:0000256" key="2">
    <source>
        <dbReference type="ARBA" id="ARBA00010708"/>
    </source>
</evidence>
<dbReference type="GO" id="GO:0005524">
    <property type="term" value="F:ATP binding"/>
    <property type="evidence" value="ECO:0007669"/>
    <property type="project" value="UniProtKB-UniRule"/>
</dbReference>
<dbReference type="GO" id="GO:0006265">
    <property type="term" value="P:DNA topological change"/>
    <property type="evidence" value="ECO:0007669"/>
    <property type="project" value="UniProtKB-UniRule"/>
</dbReference>
<dbReference type="FunFam" id="3.30.565.10:FF:000002">
    <property type="entry name" value="DNA gyrase subunit B"/>
    <property type="match status" value="1"/>
</dbReference>
<name>A0A967C7Q7_9PROT</name>
<feature type="binding site" evidence="11">
    <location>
        <position position="517"/>
    </location>
    <ligand>
        <name>Mg(2+)</name>
        <dbReference type="ChEBI" id="CHEBI:18420"/>
        <label>2</label>
    </ligand>
</feature>
<dbReference type="PANTHER" id="PTHR45866">
    <property type="entry name" value="DNA GYRASE/TOPOISOMERASE SUBUNIT B"/>
    <property type="match status" value="1"/>
</dbReference>
<comment type="function">
    <text evidence="11">A type II topoisomerase that negatively supercoils closed circular double-stranded (ds) DNA in an ATP-dependent manner to modulate DNA topology and maintain chromosomes in an underwound state. Negative supercoiling favors strand separation, and DNA replication, transcription, recombination and repair, all of which involve strand separation. Also able to catalyze the interconversion of other topological isomers of dsDNA rings, including catenanes and knotted rings. Type II topoisomerases break and join 2 DNA strands simultaneously in an ATP-dependent manner.</text>
</comment>
<dbReference type="PRINTS" id="PR00418">
    <property type="entry name" value="TPI2FAMILY"/>
</dbReference>
<keyword evidence="8 11" id="KW-0799">Topoisomerase</keyword>
<dbReference type="InterPro" id="IPR003594">
    <property type="entry name" value="HATPase_dom"/>
</dbReference>
<keyword evidence="4 11" id="KW-0479">Metal-binding</keyword>
<keyword evidence="3 11" id="KW-0963">Cytoplasm</keyword>
<feature type="binding site" evidence="11">
    <location>
        <position position="515"/>
    </location>
    <ligand>
        <name>Mg(2+)</name>
        <dbReference type="ChEBI" id="CHEBI:18420"/>
        <label>2</label>
    </ligand>
</feature>
<evidence type="ECO:0000256" key="12">
    <source>
        <dbReference type="SAM" id="MobiDB-lite"/>
    </source>
</evidence>
<dbReference type="Pfam" id="PF01751">
    <property type="entry name" value="Toprim"/>
    <property type="match status" value="1"/>
</dbReference>
<keyword evidence="15" id="KW-1185">Reference proteome</keyword>
<feature type="binding site" evidence="11">
    <location>
        <position position="441"/>
    </location>
    <ligand>
        <name>Mg(2+)</name>
        <dbReference type="ChEBI" id="CHEBI:18420"/>
        <label>1</label>
        <note>catalytic</note>
    </ligand>
</feature>
<dbReference type="SMART" id="SM00387">
    <property type="entry name" value="HATPase_c"/>
    <property type="match status" value="1"/>
</dbReference>
<dbReference type="GO" id="GO:0005737">
    <property type="term" value="C:cytoplasm"/>
    <property type="evidence" value="ECO:0007669"/>
    <property type="project" value="UniProtKB-SubCell"/>
</dbReference>
<dbReference type="FunFam" id="3.30.230.10:FF:000005">
    <property type="entry name" value="DNA gyrase subunit B"/>
    <property type="match status" value="1"/>
</dbReference>
<organism evidence="14 15">
    <name type="scientific">Pelagibius litoralis</name>
    <dbReference type="NCBI Taxonomy" id="374515"/>
    <lineage>
        <taxon>Bacteria</taxon>
        <taxon>Pseudomonadati</taxon>
        <taxon>Pseudomonadota</taxon>
        <taxon>Alphaproteobacteria</taxon>
        <taxon>Rhodospirillales</taxon>
        <taxon>Rhodovibrionaceae</taxon>
        <taxon>Pelagibius</taxon>
    </lineage>
</organism>
<dbReference type="InterPro" id="IPR014721">
    <property type="entry name" value="Ribsml_uS5_D2-typ_fold_subgr"/>
</dbReference>
<dbReference type="SUPFAM" id="SSF55874">
    <property type="entry name" value="ATPase domain of HSP90 chaperone/DNA topoisomerase II/histidine kinase"/>
    <property type="match status" value="1"/>
</dbReference>
<dbReference type="SUPFAM" id="SSF54211">
    <property type="entry name" value="Ribosomal protein S5 domain 2-like"/>
    <property type="match status" value="1"/>
</dbReference>